<accession>E4TV73</accession>
<keyword evidence="2" id="KW-1185">Reference proteome</keyword>
<dbReference type="HOGENOM" id="CLU_743550_0_0_10"/>
<name>E4TV73_MARTH</name>
<evidence type="ECO:0000313" key="2">
    <source>
        <dbReference type="Proteomes" id="UP000008720"/>
    </source>
</evidence>
<evidence type="ECO:0000313" key="1">
    <source>
        <dbReference type="EMBL" id="ADR23138.1"/>
    </source>
</evidence>
<gene>
    <name evidence="1" type="ordered locus">Ftrac_3163</name>
</gene>
<proteinExistence type="predicted"/>
<reference evidence="1 2" key="1">
    <citation type="journal article" date="2011" name="Stand. Genomic Sci.">
        <title>Complete genome sequence of Marivirga tractuosa type strain (H-43).</title>
        <authorList>
            <person name="Pagani I."/>
            <person name="Chertkov O."/>
            <person name="Lapidus A."/>
            <person name="Lucas S."/>
            <person name="Del Rio T.G."/>
            <person name="Tice H."/>
            <person name="Copeland A."/>
            <person name="Cheng J.F."/>
            <person name="Nolan M."/>
            <person name="Saunders E."/>
            <person name="Pitluck S."/>
            <person name="Held B."/>
            <person name="Goodwin L."/>
            <person name="Liolios K."/>
            <person name="Ovchinikova G."/>
            <person name="Ivanova N."/>
            <person name="Mavromatis K."/>
            <person name="Pati A."/>
            <person name="Chen A."/>
            <person name="Palaniappan K."/>
            <person name="Land M."/>
            <person name="Hauser L."/>
            <person name="Jeffries C.D."/>
            <person name="Detter J.C."/>
            <person name="Han C."/>
            <person name="Tapia R."/>
            <person name="Ngatchou-Djao O.D."/>
            <person name="Rohde M."/>
            <person name="Goker M."/>
            <person name="Spring S."/>
            <person name="Sikorski J."/>
            <person name="Woyke T."/>
            <person name="Bristow J."/>
            <person name="Eisen J.A."/>
            <person name="Markowitz V."/>
            <person name="Hugenholtz P."/>
            <person name="Klenk H.P."/>
            <person name="Kyrpides N.C."/>
        </authorList>
    </citation>
    <scope>NUCLEOTIDE SEQUENCE [LARGE SCALE GENOMIC DNA]</scope>
    <source>
        <strain evidence="2">ATCC 23168 / DSM 4126 / NBRC 15989 / NCIMB 1408 / VKM B-1430 / H-43</strain>
    </source>
</reference>
<dbReference type="STRING" id="643867.Ftrac_3163"/>
<dbReference type="AlphaFoldDB" id="E4TV73"/>
<dbReference type="Proteomes" id="UP000008720">
    <property type="component" value="Chromosome"/>
</dbReference>
<organism evidence="1 2">
    <name type="scientific">Marivirga tractuosa (strain ATCC 23168 / DSM 4126 / NBRC 15989 / NCIMB 1408 / VKM B-1430 / H-43)</name>
    <name type="common">Microscilla tractuosa</name>
    <name type="synonym">Flexibacter tractuosus</name>
    <dbReference type="NCBI Taxonomy" id="643867"/>
    <lineage>
        <taxon>Bacteria</taxon>
        <taxon>Pseudomonadati</taxon>
        <taxon>Bacteroidota</taxon>
        <taxon>Cytophagia</taxon>
        <taxon>Cytophagales</taxon>
        <taxon>Marivirgaceae</taxon>
        <taxon>Marivirga</taxon>
    </lineage>
</organism>
<dbReference type="OrthoDB" id="672290at2"/>
<protein>
    <submittedName>
        <fullName evidence="1">Uncharacterized protein</fullName>
    </submittedName>
</protein>
<dbReference type="KEGG" id="mtt:Ftrac_3163"/>
<dbReference type="RefSeq" id="WP_013455280.1">
    <property type="nucleotide sequence ID" value="NC_014759.1"/>
</dbReference>
<sequence>MKLNFNIKHDLSLLALFITFGVLNLLPHSLKSQSIEFKSVEFPNDSHIPIAVGTNEKLIETINETIRNEFNISSLDPEKVENFNWVSLFHDIVVAEDVAKIAFSGELETNTIYYIDREFFVDLETGKLIDPTFIPFHQLFKADSYFNFLEKYWLTGIKETIKEFEKCAGKGSLPYCSFYDIQYGPTDNNTILLSLNDDDCVPRVIQACTPSYSNSILFDSLKNNLNDYGRQVLIDDQYLSMNRIEKLAYSHKTLSLAPKNIFITGKIDNKYAFKMGLQIKKDNTISGSYYYDSNKVALQLNGYINDGEIYLKESHDGKITGSFKFKISKNYSSDAINYNGKYLTGNWSSPDKSKTYTIDFEDLIADKIANNY</sequence>
<dbReference type="EMBL" id="CP002349">
    <property type="protein sequence ID" value="ADR23138.1"/>
    <property type="molecule type" value="Genomic_DNA"/>
</dbReference>